<reference evidence="1" key="1">
    <citation type="journal article" date="2014" name="Int. J. Syst. Evol. Microbiol.">
        <title>Complete genome sequence of Corynebacterium casei LMG S-19264T (=DSM 44701T), isolated from a smear-ripened cheese.</title>
        <authorList>
            <consortium name="US DOE Joint Genome Institute (JGI-PGF)"/>
            <person name="Walter F."/>
            <person name="Albersmeier A."/>
            <person name="Kalinowski J."/>
            <person name="Ruckert C."/>
        </authorList>
    </citation>
    <scope>NUCLEOTIDE SEQUENCE</scope>
    <source>
        <strain evidence="1">JCM 31311</strain>
    </source>
</reference>
<accession>A0A918CPU1</accession>
<protein>
    <recommendedName>
        <fullName evidence="3">DUF2283 domain-containing protein</fullName>
    </recommendedName>
</protein>
<dbReference type="Pfam" id="PF10049">
    <property type="entry name" value="DUF2283"/>
    <property type="match status" value="1"/>
</dbReference>
<dbReference type="AlphaFoldDB" id="A0A918CPU1"/>
<reference evidence="1" key="2">
    <citation type="submission" date="2020-09" db="EMBL/GenBank/DDBJ databases">
        <authorList>
            <person name="Sun Q."/>
            <person name="Ohkuma M."/>
        </authorList>
    </citation>
    <scope>NUCLEOTIDE SEQUENCE</scope>
    <source>
        <strain evidence="1">JCM 31311</strain>
    </source>
</reference>
<comment type="caution">
    <text evidence="1">The sequence shown here is derived from an EMBL/GenBank/DDBJ whole genome shotgun (WGS) entry which is preliminary data.</text>
</comment>
<dbReference type="Proteomes" id="UP000603865">
    <property type="component" value="Unassembled WGS sequence"/>
</dbReference>
<sequence length="71" mass="7831">MKFTFDPSVQALYIEIKSGEVARTVEMEKDVYVDLDNDSNVLGVEVLDLRSVFGDGQTPVELNIPDQLVAG</sequence>
<proteinExistence type="predicted"/>
<keyword evidence="2" id="KW-1185">Reference proteome</keyword>
<evidence type="ECO:0000313" key="1">
    <source>
        <dbReference type="EMBL" id="GGR34079.1"/>
    </source>
</evidence>
<evidence type="ECO:0000313" key="2">
    <source>
        <dbReference type="Proteomes" id="UP000603865"/>
    </source>
</evidence>
<dbReference type="InterPro" id="IPR019270">
    <property type="entry name" value="DUF2283"/>
</dbReference>
<evidence type="ECO:0008006" key="3">
    <source>
        <dbReference type="Google" id="ProtNLM"/>
    </source>
</evidence>
<name>A0A918CPU1_9DEIO</name>
<dbReference type="RefSeq" id="WP_189093282.1">
    <property type="nucleotide sequence ID" value="NZ_BMQL01000062.1"/>
</dbReference>
<organism evidence="1 2">
    <name type="scientific">Deinococcus ruber</name>
    <dbReference type="NCBI Taxonomy" id="1848197"/>
    <lineage>
        <taxon>Bacteria</taxon>
        <taxon>Thermotogati</taxon>
        <taxon>Deinococcota</taxon>
        <taxon>Deinococci</taxon>
        <taxon>Deinococcales</taxon>
        <taxon>Deinococcaceae</taxon>
        <taxon>Deinococcus</taxon>
    </lineage>
</organism>
<dbReference type="EMBL" id="BMQL01000062">
    <property type="protein sequence ID" value="GGR34079.1"/>
    <property type="molecule type" value="Genomic_DNA"/>
</dbReference>
<gene>
    <name evidence="1" type="ORF">GCM10008957_50360</name>
</gene>